<dbReference type="GO" id="GO:0004674">
    <property type="term" value="F:protein serine/threonine kinase activity"/>
    <property type="evidence" value="ECO:0007669"/>
    <property type="project" value="UniProtKB-KW"/>
</dbReference>
<evidence type="ECO:0000259" key="10">
    <source>
        <dbReference type="PROSITE" id="PS50011"/>
    </source>
</evidence>
<evidence type="ECO:0000256" key="1">
    <source>
        <dbReference type="ARBA" id="ARBA00022527"/>
    </source>
</evidence>
<evidence type="ECO:0000256" key="6">
    <source>
        <dbReference type="ARBA" id="ARBA00022840"/>
    </source>
</evidence>
<dbReference type="FunCoup" id="A0A7M7NVX3">
    <property type="interactions" value="1825"/>
</dbReference>
<dbReference type="PROSITE" id="PS00107">
    <property type="entry name" value="PROTEIN_KINASE_ATP"/>
    <property type="match status" value="1"/>
</dbReference>
<name>A0A7M7NVX3_STRPU</name>
<evidence type="ECO:0000256" key="4">
    <source>
        <dbReference type="ARBA" id="ARBA00022741"/>
    </source>
</evidence>
<feature type="compositionally biased region" description="Polar residues" evidence="9">
    <location>
        <begin position="398"/>
        <end position="413"/>
    </location>
</feature>
<dbReference type="OrthoDB" id="10027016at2759"/>
<dbReference type="AlphaFoldDB" id="A0A7M7NVX3"/>
<dbReference type="PROSITE" id="PS50011">
    <property type="entry name" value="PROTEIN_KINASE_DOM"/>
    <property type="match status" value="1"/>
</dbReference>
<dbReference type="GO" id="GO:0005524">
    <property type="term" value="F:ATP binding"/>
    <property type="evidence" value="ECO:0007669"/>
    <property type="project" value="UniProtKB-UniRule"/>
</dbReference>
<dbReference type="Gene3D" id="1.10.510.10">
    <property type="entry name" value="Transferase(Phosphotransferase) domain 1"/>
    <property type="match status" value="1"/>
</dbReference>
<dbReference type="InterPro" id="IPR000719">
    <property type="entry name" value="Prot_kinase_dom"/>
</dbReference>
<dbReference type="PANTHER" id="PTHR46538">
    <property type="entry name" value="PROTEIN KINASE DOMAIN-CONTAINING PROTEIN"/>
    <property type="match status" value="1"/>
</dbReference>
<evidence type="ECO:0000313" key="12">
    <source>
        <dbReference type="Proteomes" id="UP000007110"/>
    </source>
</evidence>
<feature type="region of interest" description="Disordered" evidence="9">
    <location>
        <begin position="1012"/>
        <end position="1031"/>
    </location>
</feature>
<dbReference type="SUPFAM" id="SSF56112">
    <property type="entry name" value="Protein kinase-like (PK-like)"/>
    <property type="match status" value="1"/>
</dbReference>
<dbReference type="Pfam" id="PF12474">
    <property type="entry name" value="PKK"/>
    <property type="match status" value="2"/>
</dbReference>
<dbReference type="Gene3D" id="3.30.200.20">
    <property type="entry name" value="Phosphorylase Kinase, domain 1"/>
    <property type="match status" value="1"/>
</dbReference>
<keyword evidence="5" id="KW-0418">Kinase</keyword>
<keyword evidence="4 7" id="KW-0547">Nucleotide-binding</keyword>
<feature type="compositionally biased region" description="Polar residues" evidence="9">
    <location>
        <begin position="1048"/>
        <end position="1070"/>
    </location>
</feature>
<dbReference type="InParanoid" id="A0A7M7NVX3"/>
<evidence type="ECO:0000256" key="8">
    <source>
        <dbReference type="SAM" id="Coils"/>
    </source>
</evidence>
<feature type="domain" description="Protein kinase" evidence="10">
    <location>
        <begin position="31"/>
        <end position="311"/>
    </location>
</feature>
<evidence type="ECO:0000256" key="5">
    <source>
        <dbReference type="ARBA" id="ARBA00022777"/>
    </source>
</evidence>
<proteinExistence type="predicted"/>
<evidence type="ECO:0000256" key="3">
    <source>
        <dbReference type="ARBA" id="ARBA00022679"/>
    </source>
</evidence>
<feature type="coiled-coil region" evidence="8">
    <location>
        <begin position="770"/>
        <end position="816"/>
    </location>
</feature>
<feature type="region of interest" description="Disordered" evidence="9">
    <location>
        <begin position="588"/>
        <end position="630"/>
    </location>
</feature>
<dbReference type="SMART" id="SM00220">
    <property type="entry name" value="S_TKc"/>
    <property type="match status" value="1"/>
</dbReference>
<dbReference type="KEGG" id="spu:588762"/>
<keyword evidence="3" id="KW-0808">Transferase</keyword>
<dbReference type="EnsemblMetazoa" id="XM_030986422">
    <property type="protein sequence ID" value="XP_030842282"/>
    <property type="gene ID" value="LOC588762"/>
</dbReference>
<sequence length="1070" mass="124223">MSKFFRRISRKTIKKDKFLYIIRDRDPNETWELLSELGDGSFGKVYKARNKHNGVTVAAKIIEIKEHDDLNDFRVEIDILTECKHPNIVGLEETFLHQSKLWMMLEFCEGGALDDIVLEVEKPLTEAQIKVVCRQTLEALVYLHEHNIIHRDLKAGNILLKMDGNVRLADFGVSAKNTSPLQRRDSFIGTPYWMAPEVVICETLKDNPYDYKADIWSLGITLIELAEMEPPYHDLNPMRVLIKIPKAPPPRLQQKKRWSREFNDFLEKCLEKNPEKRPSAVDLLKVCYLTLCLPELRLINIVLFSSQHPWVCDVTDTKPIKNLLAEAKADVIEELHDLPEDNLSFKDTIDTTSQGSQDTSYTAPSTPSTPPTSITTEAHKLVKELHDVNQNGDKDVTANGSSLQQDTSNHSGGTPNGRRNSEKPEMVRDDTPPPIHNDEDNQRVFDNDKDREIEIHVETGEGDVRKGEEKEMNNDKREEEKEMNGEVKDGEKEESREEGYDSNHIGEGDNQLKENETKEIEREGDRVGKIEEGGQVDEGVFGETEESEAPLPLKETMMNGDVTEVKKQRPPSLELNNGKILVPLVTSSGKDSVVSRKSMDRCSDAGSVMTIDSVESVDPTQTPTEGKKNHEAQIHYKTLKKTRKFVLDGKVVTLTTSKVVKEGQEDKAKKLHAFRKNELREIRLMRKGELKEVNNLASKILQQKDQLIKRQDAEKAMAVKKFDLEIEHLTGQQKQNVEKLELAQEAELRTFKKKIKSDQDKDMKVFRDGKKKAAKELKNAKGDRDALRKRREEFEVKQSEEEREFLSRQKRTLEADMAKINQGHRQQVATLEHKYLMEKHNKKRARESAVWEMEEKHLKEMHQIKKNQLKDMFFLQRHHLVLGQEKEVQQLKNYFDREEEELNQKHVLDQRQLPRRLRNEKQARLSMFKKSLQIHKPGYTAEQEREKIKEFQDNETARFKAEIAHQKAKQEKKLHNERQNSEAIMQELLSDHNEKRKVLMEQETVKVKSIEETHAEEVKKWREQLRPRKRELEETFQRELEKQGEFYSDNNTETPSSDSMKYKRNSLSVL</sequence>
<feature type="region of interest" description="Disordered" evidence="9">
    <location>
        <begin position="1039"/>
        <end position="1070"/>
    </location>
</feature>
<dbReference type="OMA" id="XHPFVTV"/>
<dbReference type="InterPro" id="IPR022165">
    <property type="entry name" value="PKK"/>
</dbReference>
<dbReference type="InterPro" id="IPR008271">
    <property type="entry name" value="Ser/Thr_kinase_AS"/>
</dbReference>
<feature type="region of interest" description="Disordered" evidence="9">
    <location>
        <begin position="343"/>
        <end position="374"/>
    </location>
</feature>
<feature type="region of interest" description="Disordered" evidence="9">
    <location>
        <begin position="391"/>
        <end position="559"/>
    </location>
</feature>
<dbReference type="GeneID" id="588762"/>
<dbReference type="RefSeq" id="XP_030842282.1">
    <property type="nucleotide sequence ID" value="XM_030986422.1"/>
</dbReference>
<reference evidence="11" key="2">
    <citation type="submission" date="2021-01" db="UniProtKB">
        <authorList>
            <consortium name="EnsemblMetazoa"/>
        </authorList>
    </citation>
    <scope>IDENTIFICATION</scope>
</reference>
<protein>
    <recommendedName>
        <fullName evidence="10">Protein kinase domain-containing protein</fullName>
    </recommendedName>
</protein>
<organism evidence="11 12">
    <name type="scientific">Strongylocentrotus purpuratus</name>
    <name type="common">Purple sea urchin</name>
    <dbReference type="NCBI Taxonomy" id="7668"/>
    <lineage>
        <taxon>Eukaryota</taxon>
        <taxon>Metazoa</taxon>
        <taxon>Echinodermata</taxon>
        <taxon>Eleutherozoa</taxon>
        <taxon>Echinozoa</taxon>
        <taxon>Echinoidea</taxon>
        <taxon>Euechinoidea</taxon>
        <taxon>Echinacea</taxon>
        <taxon>Camarodonta</taxon>
        <taxon>Echinidea</taxon>
        <taxon>Strongylocentrotidae</taxon>
        <taxon>Strongylocentrotus</taxon>
    </lineage>
</organism>
<feature type="binding site" evidence="7">
    <location>
        <position position="60"/>
    </location>
    <ligand>
        <name>ATP</name>
        <dbReference type="ChEBI" id="CHEBI:30616"/>
    </ligand>
</feature>
<feature type="compositionally biased region" description="Basic and acidic residues" evidence="9">
    <location>
        <begin position="593"/>
        <end position="603"/>
    </location>
</feature>
<dbReference type="Proteomes" id="UP000007110">
    <property type="component" value="Unassembled WGS sequence"/>
</dbReference>
<accession>A0A7M7NVX3</accession>
<dbReference type="FunFam" id="1.10.510.10:FF:001091">
    <property type="entry name" value="STE family protein kinase"/>
    <property type="match status" value="1"/>
</dbReference>
<keyword evidence="2" id="KW-0597">Phosphoprotein</keyword>
<dbReference type="InterPro" id="IPR017441">
    <property type="entry name" value="Protein_kinase_ATP_BS"/>
</dbReference>
<evidence type="ECO:0000256" key="2">
    <source>
        <dbReference type="ARBA" id="ARBA00022553"/>
    </source>
</evidence>
<reference evidence="12" key="1">
    <citation type="submission" date="2015-02" db="EMBL/GenBank/DDBJ databases">
        <title>Genome sequencing for Strongylocentrotus purpuratus.</title>
        <authorList>
            <person name="Murali S."/>
            <person name="Liu Y."/>
            <person name="Vee V."/>
            <person name="English A."/>
            <person name="Wang M."/>
            <person name="Skinner E."/>
            <person name="Han Y."/>
            <person name="Muzny D.M."/>
            <person name="Worley K.C."/>
            <person name="Gibbs R.A."/>
        </authorList>
    </citation>
    <scope>NUCLEOTIDE SEQUENCE</scope>
</reference>
<feature type="coiled-coil region" evidence="8">
    <location>
        <begin position="960"/>
        <end position="987"/>
    </location>
</feature>
<feature type="compositionally biased region" description="Basic and acidic residues" evidence="9">
    <location>
        <begin position="419"/>
        <end position="532"/>
    </location>
</feature>
<dbReference type="PROSITE" id="PS00108">
    <property type="entry name" value="PROTEIN_KINASE_ST"/>
    <property type="match status" value="1"/>
</dbReference>
<keyword evidence="6 7" id="KW-0067">ATP-binding</keyword>
<dbReference type="Pfam" id="PF00069">
    <property type="entry name" value="Pkinase"/>
    <property type="match status" value="1"/>
</dbReference>
<keyword evidence="8" id="KW-0175">Coiled coil</keyword>
<evidence type="ECO:0000256" key="7">
    <source>
        <dbReference type="PROSITE-ProRule" id="PRU10141"/>
    </source>
</evidence>
<dbReference type="PANTHER" id="PTHR46538:SF3">
    <property type="entry name" value="PROTEIN KINASE DOMAIN-CONTAINING PROTEIN"/>
    <property type="match status" value="1"/>
</dbReference>
<dbReference type="InterPro" id="IPR011009">
    <property type="entry name" value="Kinase-like_dom_sf"/>
</dbReference>
<evidence type="ECO:0000256" key="9">
    <source>
        <dbReference type="SAM" id="MobiDB-lite"/>
    </source>
</evidence>
<keyword evidence="1" id="KW-0723">Serine/threonine-protein kinase</keyword>
<feature type="compositionally biased region" description="Low complexity" evidence="9">
    <location>
        <begin position="359"/>
        <end position="374"/>
    </location>
</feature>
<evidence type="ECO:0000313" key="11">
    <source>
        <dbReference type="EnsemblMetazoa" id="XP_030842282"/>
    </source>
</evidence>
<keyword evidence="12" id="KW-1185">Reference proteome</keyword>
<dbReference type="InterPro" id="IPR051585">
    <property type="entry name" value="STE20_Ser/Thr_Kinases"/>
</dbReference>